<keyword evidence="1 5" id="KW-0808">Transferase</keyword>
<dbReference type="InterPro" id="IPR050832">
    <property type="entry name" value="Bact_Acetyltransf"/>
</dbReference>
<dbReference type="PANTHER" id="PTHR43877">
    <property type="entry name" value="AMINOALKYLPHOSPHONATE N-ACETYLTRANSFERASE-RELATED-RELATED"/>
    <property type="match status" value="1"/>
</dbReference>
<dbReference type="EMBL" id="JACHNC010000001">
    <property type="protein sequence ID" value="MBB4749795.1"/>
    <property type="molecule type" value="Genomic_DNA"/>
</dbReference>
<evidence type="ECO:0000313" key="5">
    <source>
        <dbReference type="EMBL" id="MBB4749795.1"/>
    </source>
</evidence>
<accession>A0A7W7HFV8</accession>
<name>A0A7W7HFV8_9ACTN</name>
<proteinExistence type="predicted"/>
<dbReference type="CDD" id="cd04301">
    <property type="entry name" value="NAT_SF"/>
    <property type="match status" value="1"/>
</dbReference>
<evidence type="ECO:0000313" key="6">
    <source>
        <dbReference type="Proteomes" id="UP000590511"/>
    </source>
</evidence>
<evidence type="ECO:0000256" key="1">
    <source>
        <dbReference type="ARBA" id="ARBA00022679"/>
    </source>
</evidence>
<dbReference type="PROSITE" id="PS51186">
    <property type="entry name" value="GNAT"/>
    <property type="match status" value="1"/>
</dbReference>
<dbReference type="Proteomes" id="UP000631312">
    <property type="component" value="Unassembled WGS sequence"/>
</dbReference>
<evidence type="ECO:0000313" key="4">
    <source>
        <dbReference type="EMBL" id="GIE38530.1"/>
    </source>
</evidence>
<dbReference type="EMBL" id="BOMP01000023">
    <property type="protein sequence ID" value="GIE38530.1"/>
    <property type="molecule type" value="Genomic_DNA"/>
</dbReference>
<sequence>MAIRQATPGDAAALAVVHVRTWQATYAGHVPGDYLDSLDPAEREPAWRSRLAGISPPAAVLVWDDDGGVPVGFAALRESRDGEAGVGEIAAIYLLPEHWGRGAGRALMAAALRHLAGAGFGEATLWVLGSNVRARRFYEAAGWRPDGAGKVDDSYGFPLAEVRYRRGLDDQGLRPTAP</sequence>
<dbReference type="AlphaFoldDB" id="A0A7W7HFV8"/>
<reference evidence="4 7" key="2">
    <citation type="submission" date="2021-01" db="EMBL/GenBank/DDBJ databases">
        <title>Whole genome shotgun sequence of Actinoplanes lobatus NBRC 12513.</title>
        <authorList>
            <person name="Komaki H."/>
            <person name="Tamura T."/>
        </authorList>
    </citation>
    <scope>NUCLEOTIDE SEQUENCE [LARGE SCALE GENOMIC DNA]</scope>
    <source>
        <strain evidence="4 7">NBRC 12513</strain>
    </source>
</reference>
<dbReference type="GO" id="GO:0016747">
    <property type="term" value="F:acyltransferase activity, transferring groups other than amino-acyl groups"/>
    <property type="evidence" value="ECO:0007669"/>
    <property type="project" value="InterPro"/>
</dbReference>
<comment type="caution">
    <text evidence="5">The sequence shown here is derived from an EMBL/GenBank/DDBJ whole genome shotgun (WGS) entry which is preliminary data.</text>
</comment>
<evidence type="ECO:0000256" key="2">
    <source>
        <dbReference type="ARBA" id="ARBA00023315"/>
    </source>
</evidence>
<dbReference type="Proteomes" id="UP000590511">
    <property type="component" value="Unassembled WGS sequence"/>
</dbReference>
<evidence type="ECO:0000259" key="3">
    <source>
        <dbReference type="PROSITE" id="PS51186"/>
    </source>
</evidence>
<keyword evidence="7" id="KW-1185">Reference proteome</keyword>
<feature type="domain" description="N-acetyltransferase" evidence="3">
    <location>
        <begin position="1"/>
        <end position="169"/>
    </location>
</feature>
<gene>
    <name evidence="4" type="ORF">Alo02nite_14280</name>
    <name evidence="5" type="ORF">BJ964_003956</name>
</gene>
<dbReference type="SUPFAM" id="SSF55729">
    <property type="entry name" value="Acyl-CoA N-acyltransferases (Nat)"/>
    <property type="match status" value="1"/>
</dbReference>
<dbReference type="Pfam" id="PF00583">
    <property type="entry name" value="Acetyltransf_1"/>
    <property type="match status" value="1"/>
</dbReference>
<evidence type="ECO:0000313" key="7">
    <source>
        <dbReference type="Proteomes" id="UP000631312"/>
    </source>
</evidence>
<organism evidence="5 6">
    <name type="scientific">Actinoplanes lobatus</name>
    <dbReference type="NCBI Taxonomy" id="113568"/>
    <lineage>
        <taxon>Bacteria</taxon>
        <taxon>Bacillati</taxon>
        <taxon>Actinomycetota</taxon>
        <taxon>Actinomycetes</taxon>
        <taxon>Micromonosporales</taxon>
        <taxon>Micromonosporaceae</taxon>
        <taxon>Actinoplanes</taxon>
    </lineage>
</organism>
<reference evidence="5 6" key="1">
    <citation type="submission" date="2020-08" db="EMBL/GenBank/DDBJ databases">
        <title>Sequencing the genomes of 1000 actinobacteria strains.</title>
        <authorList>
            <person name="Klenk H.-P."/>
        </authorList>
    </citation>
    <scope>NUCLEOTIDE SEQUENCE [LARGE SCALE GENOMIC DNA]</scope>
    <source>
        <strain evidence="5 6">DSM 43150</strain>
    </source>
</reference>
<keyword evidence="2" id="KW-0012">Acyltransferase</keyword>
<dbReference type="InterPro" id="IPR016181">
    <property type="entry name" value="Acyl_CoA_acyltransferase"/>
</dbReference>
<dbReference type="InterPro" id="IPR000182">
    <property type="entry name" value="GNAT_dom"/>
</dbReference>
<dbReference type="PANTHER" id="PTHR43877:SF1">
    <property type="entry name" value="ACETYLTRANSFERASE"/>
    <property type="match status" value="1"/>
</dbReference>
<dbReference type="RefSeq" id="WP_188122057.1">
    <property type="nucleotide sequence ID" value="NZ_BOMP01000023.1"/>
</dbReference>
<protein>
    <submittedName>
        <fullName evidence="4 5">N-acetyltransferase</fullName>
    </submittedName>
</protein>
<dbReference type="Gene3D" id="3.40.630.30">
    <property type="match status" value="1"/>
</dbReference>